<evidence type="ECO:0000256" key="4">
    <source>
        <dbReference type="ARBA" id="ARBA00022679"/>
    </source>
</evidence>
<evidence type="ECO:0000256" key="2">
    <source>
        <dbReference type="ARBA" id="ARBA00022475"/>
    </source>
</evidence>
<dbReference type="KEGG" id="chu:CHU_1937"/>
<keyword evidence="3" id="KW-0328">Glycosyltransferase</keyword>
<dbReference type="PANTHER" id="PTHR33908:SF11">
    <property type="entry name" value="MEMBRANE PROTEIN"/>
    <property type="match status" value="1"/>
</dbReference>
<keyword evidence="7 8" id="KW-0472">Membrane</keyword>
<evidence type="ECO:0000256" key="3">
    <source>
        <dbReference type="ARBA" id="ARBA00022676"/>
    </source>
</evidence>
<feature type="transmembrane region" description="Helical" evidence="8">
    <location>
        <begin position="298"/>
        <end position="316"/>
    </location>
</feature>
<accession>A0A6N4SS85</accession>
<evidence type="ECO:0000313" key="11">
    <source>
        <dbReference type="Proteomes" id="UP000001822"/>
    </source>
</evidence>
<keyword evidence="6 8" id="KW-1133">Transmembrane helix</keyword>
<feature type="transmembrane region" description="Helical" evidence="8">
    <location>
        <begin position="215"/>
        <end position="232"/>
    </location>
</feature>
<feature type="transmembrane region" description="Helical" evidence="8">
    <location>
        <begin position="171"/>
        <end position="203"/>
    </location>
</feature>
<evidence type="ECO:0000313" key="10">
    <source>
        <dbReference type="EMBL" id="ABG59203.1"/>
    </source>
</evidence>
<evidence type="ECO:0000256" key="1">
    <source>
        <dbReference type="ARBA" id="ARBA00004651"/>
    </source>
</evidence>
<feature type="transmembrane region" description="Helical" evidence="8">
    <location>
        <begin position="142"/>
        <end position="159"/>
    </location>
</feature>
<reference evidence="10 11" key="1">
    <citation type="journal article" date="2007" name="Appl. Environ. Microbiol.">
        <title>Genome sequence of the cellulolytic gliding bacterium Cytophaga hutchinsonii.</title>
        <authorList>
            <person name="Xie G."/>
            <person name="Bruce D.C."/>
            <person name="Challacombe J.F."/>
            <person name="Chertkov O."/>
            <person name="Detter J.C."/>
            <person name="Gilna P."/>
            <person name="Han C.S."/>
            <person name="Lucas S."/>
            <person name="Misra M."/>
            <person name="Myers G.L."/>
            <person name="Richardson P."/>
            <person name="Tapia R."/>
            <person name="Thayer N."/>
            <person name="Thompson L.S."/>
            <person name="Brettin T.S."/>
            <person name="Henrissat B."/>
            <person name="Wilson D.B."/>
            <person name="McBride M.J."/>
        </authorList>
    </citation>
    <scope>NUCLEOTIDE SEQUENCE [LARGE SCALE GENOMIC DNA]</scope>
    <source>
        <strain evidence="11">ATCC 33406 / DSM 1761 / CIP 103989 / NBRC 15051 / NCIMB 9469 / D465</strain>
    </source>
</reference>
<proteinExistence type="predicted"/>
<keyword evidence="2" id="KW-1003">Cell membrane</keyword>
<dbReference type="RefSeq" id="WP_011585320.1">
    <property type="nucleotide sequence ID" value="NC_008255.1"/>
</dbReference>
<dbReference type="GO" id="GO:0009103">
    <property type="term" value="P:lipopolysaccharide biosynthetic process"/>
    <property type="evidence" value="ECO:0007669"/>
    <property type="project" value="UniProtKB-ARBA"/>
</dbReference>
<dbReference type="InterPro" id="IPR050297">
    <property type="entry name" value="LipidA_mod_glycosyltrf_83"/>
</dbReference>
<dbReference type="AlphaFoldDB" id="A0A6N4SS85"/>
<dbReference type="PANTHER" id="PTHR33908">
    <property type="entry name" value="MANNOSYLTRANSFERASE YKCB-RELATED"/>
    <property type="match status" value="1"/>
</dbReference>
<name>A0A6N4SS85_CYTH3</name>
<dbReference type="GO" id="GO:0016763">
    <property type="term" value="F:pentosyltransferase activity"/>
    <property type="evidence" value="ECO:0007669"/>
    <property type="project" value="TreeGrafter"/>
</dbReference>
<feature type="transmembrane region" description="Helical" evidence="8">
    <location>
        <begin position="113"/>
        <end position="130"/>
    </location>
</feature>
<comment type="subcellular location">
    <subcellularLocation>
        <location evidence="1">Cell membrane</location>
        <topology evidence="1">Multi-pass membrane protein</topology>
    </subcellularLocation>
</comment>
<gene>
    <name evidence="10" type="ordered locus">CHU_1937</name>
</gene>
<dbReference type="Pfam" id="PF13231">
    <property type="entry name" value="PMT_2"/>
    <property type="match status" value="1"/>
</dbReference>
<evidence type="ECO:0000256" key="7">
    <source>
        <dbReference type="ARBA" id="ARBA00023136"/>
    </source>
</evidence>
<organism evidence="10 11">
    <name type="scientific">Cytophaga hutchinsonii (strain ATCC 33406 / DSM 1761 / CIP 103989 / NBRC 15051 / NCIMB 9469 / D465)</name>
    <dbReference type="NCBI Taxonomy" id="269798"/>
    <lineage>
        <taxon>Bacteria</taxon>
        <taxon>Pseudomonadati</taxon>
        <taxon>Bacteroidota</taxon>
        <taxon>Cytophagia</taxon>
        <taxon>Cytophagales</taxon>
        <taxon>Cytophagaceae</taxon>
        <taxon>Cytophaga</taxon>
    </lineage>
</organism>
<protein>
    <recommendedName>
        <fullName evidence="9">Glycosyltransferase RgtA/B/C/D-like domain-containing protein</fullName>
    </recommendedName>
</protein>
<dbReference type="Proteomes" id="UP000001822">
    <property type="component" value="Chromosome"/>
</dbReference>
<evidence type="ECO:0000256" key="5">
    <source>
        <dbReference type="ARBA" id="ARBA00022692"/>
    </source>
</evidence>
<sequence>MNRFVKITGVIAVTFLMALPMCYQACKNKLFVFDESYYFIQAYELGEHGRFFIDFDPTVKLRNTKPYLFSAVQILLGKTIGWNEWSLRLPVIACAIALVWLIFIFIQKIFNNTLWALCSATLLLVMPYYICPHMAFTGDHDVPLIFFTTAFILFFYLFLTATDTKKENVHIVYICAAATASILIKGWMIVFFLPFCLLFLFVFKKQKRLFFNKNFWISITFVFTALAAWYLGREYVDPGYLDAVWKYEIGRYNGIQSVNPEWEYYWRMLFYEQVQYWLLFLVVVVYMLLIDKTLPYRAFLYYIITVSTGFLFILSFSNVKLLWYDAAVLPLMSIVLGAGISYSIRYISARIFDDKEWMMFVLYALAFIFFYIQIFYRNFSRALPEEYGTFMMHKHTNESYTVVPTKYNPHVLFYNQLSQKRFDVTHPIKTKHAAFQASEKMLVCEPFVMLEIDRKYEYIVLDSTRSCTLIEIKKSR</sequence>
<feature type="transmembrane region" description="Helical" evidence="8">
    <location>
        <begin position="89"/>
        <end position="107"/>
    </location>
</feature>
<feature type="domain" description="Glycosyltransferase RgtA/B/C/D-like" evidence="9">
    <location>
        <begin position="65"/>
        <end position="227"/>
    </location>
</feature>
<feature type="transmembrane region" description="Helical" evidence="8">
    <location>
        <begin position="357"/>
        <end position="376"/>
    </location>
</feature>
<evidence type="ECO:0000256" key="6">
    <source>
        <dbReference type="ARBA" id="ARBA00022989"/>
    </source>
</evidence>
<keyword evidence="4" id="KW-0808">Transferase</keyword>
<dbReference type="GO" id="GO:0005886">
    <property type="term" value="C:plasma membrane"/>
    <property type="evidence" value="ECO:0007669"/>
    <property type="project" value="UniProtKB-SubCell"/>
</dbReference>
<dbReference type="OrthoDB" id="9792789at2"/>
<feature type="transmembrane region" description="Helical" evidence="8">
    <location>
        <begin position="322"/>
        <end position="345"/>
    </location>
</feature>
<dbReference type="EMBL" id="CP000383">
    <property type="protein sequence ID" value="ABG59203.1"/>
    <property type="molecule type" value="Genomic_DNA"/>
</dbReference>
<keyword evidence="11" id="KW-1185">Reference proteome</keyword>
<keyword evidence="5 8" id="KW-0812">Transmembrane</keyword>
<evidence type="ECO:0000259" key="9">
    <source>
        <dbReference type="Pfam" id="PF13231"/>
    </source>
</evidence>
<evidence type="ECO:0000256" key="8">
    <source>
        <dbReference type="SAM" id="Phobius"/>
    </source>
</evidence>
<feature type="transmembrane region" description="Helical" evidence="8">
    <location>
        <begin position="274"/>
        <end position="291"/>
    </location>
</feature>
<dbReference type="InterPro" id="IPR038731">
    <property type="entry name" value="RgtA/B/C-like"/>
</dbReference>